<dbReference type="Proteomes" id="UP001556367">
    <property type="component" value="Unassembled WGS sequence"/>
</dbReference>
<evidence type="ECO:0000313" key="5">
    <source>
        <dbReference type="EMBL" id="KAL0956067.1"/>
    </source>
</evidence>
<dbReference type="InterPro" id="IPR004018">
    <property type="entry name" value="RPEL_repeat"/>
</dbReference>
<sequence length="123" mass="13831">MKPWLYMGFTSAWSLPLFLASPSSPSPVHSMTDQPPAPARASSLDTETIHKLEKRINERPEKQELVERNIMKDDRGIAPKLVAARGKLERSQLEDKLDHALKTRPKPEEVVKDGILHADEVPS</sequence>
<feature type="repeat" description="RPEL" evidence="2">
    <location>
        <begin position="50"/>
        <end position="75"/>
    </location>
</feature>
<evidence type="ECO:0000256" key="2">
    <source>
        <dbReference type="PROSITE-ProRule" id="PRU00401"/>
    </source>
</evidence>
<feature type="region of interest" description="Disordered" evidence="3">
    <location>
        <begin position="96"/>
        <end position="123"/>
    </location>
</feature>
<proteinExistence type="predicted"/>
<organism evidence="5 6">
    <name type="scientific">Hohenbuehelia grisea</name>
    <dbReference type="NCBI Taxonomy" id="104357"/>
    <lineage>
        <taxon>Eukaryota</taxon>
        <taxon>Fungi</taxon>
        <taxon>Dikarya</taxon>
        <taxon>Basidiomycota</taxon>
        <taxon>Agaricomycotina</taxon>
        <taxon>Agaricomycetes</taxon>
        <taxon>Agaricomycetidae</taxon>
        <taxon>Agaricales</taxon>
        <taxon>Pleurotineae</taxon>
        <taxon>Pleurotaceae</taxon>
        <taxon>Hohenbuehelia</taxon>
    </lineage>
</organism>
<reference evidence="6" key="1">
    <citation type="submission" date="2024-06" db="EMBL/GenBank/DDBJ databases">
        <title>Multi-omics analyses provide insights into the biosynthesis of the anticancer antibiotic pleurotin in Hohenbuehelia grisea.</title>
        <authorList>
            <person name="Weaver J.A."/>
            <person name="Alberti F."/>
        </authorList>
    </citation>
    <scope>NUCLEOTIDE SEQUENCE [LARGE SCALE GENOMIC DNA]</scope>
    <source>
        <strain evidence="6">T-177</strain>
    </source>
</reference>
<feature type="region of interest" description="Disordered" evidence="3">
    <location>
        <begin position="23"/>
        <end position="45"/>
    </location>
</feature>
<evidence type="ECO:0000313" key="6">
    <source>
        <dbReference type="Proteomes" id="UP001556367"/>
    </source>
</evidence>
<comment type="caution">
    <text evidence="5">The sequence shown here is derived from an EMBL/GenBank/DDBJ whole genome shotgun (WGS) entry which is preliminary data.</text>
</comment>
<dbReference type="Gene3D" id="6.10.150.10">
    <property type="match status" value="1"/>
</dbReference>
<accession>A0ABR3JK33</accession>
<dbReference type="PROSITE" id="PS51073">
    <property type="entry name" value="RPEL"/>
    <property type="match status" value="1"/>
</dbReference>
<evidence type="ECO:0000256" key="4">
    <source>
        <dbReference type="SAM" id="SignalP"/>
    </source>
</evidence>
<keyword evidence="4" id="KW-0732">Signal</keyword>
<evidence type="ECO:0000256" key="1">
    <source>
        <dbReference type="ARBA" id="ARBA00022737"/>
    </source>
</evidence>
<protein>
    <submittedName>
        <fullName evidence="5">Uncharacterized protein</fullName>
    </submittedName>
</protein>
<evidence type="ECO:0000256" key="3">
    <source>
        <dbReference type="SAM" id="MobiDB-lite"/>
    </source>
</evidence>
<name>A0ABR3JK33_9AGAR</name>
<feature type="chain" id="PRO_5046933930" evidence="4">
    <location>
        <begin position="21"/>
        <end position="123"/>
    </location>
</feature>
<dbReference type="SMART" id="SM00707">
    <property type="entry name" value="RPEL"/>
    <property type="match status" value="2"/>
</dbReference>
<keyword evidence="6" id="KW-1185">Reference proteome</keyword>
<keyword evidence="1" id="KW-0677">Repeat</keyword>
<gene>
    <name evidence="5" type="ORF">HGRIS_002236</name>
</gene>
<dbReference type="EMBL" id="JASNQZ010000006">
    <property type="protein sequence ID" value="KAL0956067.1"/>
    <property type="molecule type" value="Genomic_DNA"/>
</dbReference>
<feature type="signal peptide" evidence="4">
    <location>
        <begin position="1"/>
        <end position="20"/>
    </location>
</feature>
<dbReference type="Pfam" id="PF02755">
    <property type="entry name" value="RPEL"/>
    <property type="match status" value="2"/>
</dbReference>